<accession>A0A3M0MGB7</accession>
<dbReference type="InterPro" id="IPR005302">
    <property type="entry name" value="MoCF_Sase_C"/>
</dbReference>
<dbReference type="SUPFAM" id="SSF50800">
    <property type="entry name" value="PK beta-barrel domain-like"/>
    <property type="match status" value="1"/>
</dbReference>
<evidence type="ECO:0000259" key="1">
    <source>
        <dbReference type="PROSITE" id="PS51340"/>
    </source>
</evidence>
<dbReference type="InterPro" id="IPR011037">
    <property type="entry name" value="Pyrv_Knase-like_insert_dom_sf"/>
</dbReference>
<dbReference type="Gene3D" id="2.40.33.20">
    <property type="entry name" value="PK beta-barrel domain-like"/>
    <property type="match status" value="1"/>
</dbReference>
<evidence type="ECO:0000313" key="3">
    <source>
        <dbReference type="Proteomes" id="UP000273516"/>
    </source>
</evidence>
<feature type="domain" description="MOSC" evidence="1">
    <location>
        <begin position="69"/>
        <end position="253"/>
    </location>
</feature>
<dbReference type="Pfam" id="PF03473">
    <property type="entry name" value="MOSC"/>
    <property type="match status" value="1"/>
</dbReference>
<dbReference type="AlphaFoldDB" id="A0A3M0MGB7"/>
<dbReference type="Proteomes" id="UP000273516">
    <property type="component" value="Unassembled WGS sequence"/>
</dbReference>
<dbReference type="PROSITE" id="PS51340">
    <property type="entry name" value="MOSC"/>
    <property type="match status" value="1"/>
</dbReference>
<gene>
    <name evidence="2" type="ORF">C9E81_09215</name>
</gene>
<reference evidence="2 3" key="1">
    <citation type="submission" date="2018-07" db="EMBL/GenBank/DDBJ databases">
        <authorList>
            <person name="Zhang Y."/>
            <person name="Wang L."/>
            <person name="Ma S."/>
        </authorList>
    </citation>
    <scope>NUCLEOTIDE SEQUENCE [LARGE SCALE GENOMIC DNA]</scope>
    <source>
        <strain evidence="2 3">4-2</strain>
    </source>
</reference>
<evidence type="ECO:0000313" key="2">
    <source>
        <dbReference type="EMBL" id="RMC35404.1"/>
    </source>
</evidence>
<organism evidence="2 3">
    <name type="scientific">Paracoccus alkanivorans</name>
    <dbReference type="NCBI Taxonomy" id="2116655"/>
    <lineage>
        <taxon>Bacteria</taxon>
        <taxon>Pseudomonadati</taxon>
        <taxon>Pseudomonadota</taxon>
        <taxon>Alphaproteobacteria</taxon>
        <taxon>Rhodobacterales</taxon>
        <taxon>Paracoccaceae</taxon>
        <taxon>Paracoccus</taxon>
    </lineage>
</organism>
<comment type="caution">
    <text evidence="2">The sequence shown here is derived from an EMBL/GenBank/DDBJ whole genome shotgun (WGS) entry which is preliminary data.</text>
</comment>
<proteinExistence type="predicted"/>
<sequence length="253" mass="27926">MTAHLAHIRRHPIKSIGGEGLDGIRLQAARRLPGDREWAVLTEAGERNARGSETDGEPDRWLPKSCFLRGVVSAPLQAISGGWQGNRIRLRQPTRPDLAFDPETEAELLIDWLRPLWPAGAPAPTRLVRGAAIWTDVKWPWISILSMDSLAELEAQTGKSLGIERWRGNLWIEGWEPFAEREMIGQVIRIGDTELRVTDQIGRCQATSADTRTGERDLDMIEALERLYGATNFGIYAEVVTGGDIAAGDGVSG</sequence>
<keyword evidence="3" id="KW-1185">Reference proteome</keyword>
<protein>
    <submittedName>
        <fullName evidence="2">MOSC domain-containing protein</fullName>
    </submittedName>
</protein>
<dbReference type="EMBL" id="QOKZ01000003">
    <property type="protein sequence ID" value="RMC35404.1"/>
    <property type="molecule type" value="Genomic_DNA"/>
</dbReference>
<dbReference type="GO" id="GO:0030151">
    <property type="term" value="F:molybdenum ion binding"/>
    <property type="evidence" value="ECO:0007669"/>
    <property type="project" value="InterPro"/>
</dbReference>
<dbReference type="RefSeq" id="WP_122112028.1">
    <property type="nucleotide sequence ID" value="NZ_QOKZ01000003.1"/>
</dbReference>
<dbReference type="GO" id="GO:0030170">
    <property type="term" value="F:pyridoxal phosphate binding"/>
    <property type="evidence" value="ECO:0007669"/>
    <property type="project" value="InterPro"/>
</dbReference>
<dbReference type="OrthoDB" id="581532at2"/>
<name>A0A3M0MGB7_9RHOB</name>
<dbReference type="GO" id="GO:0003824">
    <property type="term" value="F:catalytic activity"/>
    <property type="evidence" value="ECO:0007669"/>
    <property type="project" value="InterPro"/>
</dbReference>